<feature type="cross-link" description="Glycyl lysine isopeptide (Lys-Gly) (interchain with G-Cter in SUMO)" evidence="12">
    <location>
        <position position="318"/>
    </location>
</feature>
<dbReference type="GO" id="GO:0006351">
    <property type="term" value="P:DNA-templated transcription"/>
    <property type="evidence" value="ECO:0007669"/>
    <property type="project" value="UniProtKB-UniRule"/>
</dbReference>
<dbReference type="Gene3D" id="1.10.287.30">
    <property type="entry name" value="E2 (early) protein, N terminal domain, subdomain 1"/>
    <property type="match status" value="1"/>
</dbReference>
<dbReference type="SUPFAM" id="SSF51332">
    <property type="entry name" value="E2 regulatory, transactivation domain"/>
    <property type="match status" value="1"/>
</dbReference>
<dbReference type="InterPro" id="IPR035975">
    <property type="entry name" value="E2/EBNA1_C_sf"/>
</dbReference>
<keyword evidence="11 12" id="KW-0804">Transcription</keyword>
<evidence type="ECO:0000256" key="7">
    <source>
        <dbReference type="ARBA" id="ARBA00022705"/>
    </source>
</evidence>
<evidence type="ECO:0000313" key="16">
    <source>
        <dbReference type="EMBL" id="AYA93802.1"/>
    </source>
</evidence>
<dbReference type="InterPro" id="IPR012677">
    <property type="entry name" value="Nucleotide-bd_a/b_plait_sf"/>
</dbReference>
<dbReference type="GO" id="GO:0003677">
    <property type="term" value="F:DNA binding"/>
    <property type="evidence" value="ECO:0007669"/>
    <property type="project" value="UniProtKB-UniRule"/>
</dbReference>
<feature type="compositionally biased region" description="Low complexity" evidence="13">
    <location>
        <begin position="245"/>
        <end position="254"/>
    </location>
</feature>
<dbReference type="InterPro" id="IPR036050">
    <property type="entry name" value="Regulatory_protein_E2_N"/>
</dbReference>
<evidence type="ECO:0000259" key="14">
    <source>
        <dbReference type="Pfam" id="PF00508"/>
    </source>
</evidence>
<evidence type="ECO:0000256" key="9">
    <source>
        <dbReference type="ARBA" id="ARBA00023125"/>
    </source>
</evidence>
<feature type="domain" description="Papillomavirus E2 C-terminal" evidence="15">
    <location>
        <begin position="313"/>
        <end position="393"/>
    </location>
</feature>
<dbReference type="InterPro" id="IPR000427">
    <property type="entry name" value="Papillomavirus_E2_C"/>
</dbReference>
<dbReference type="InterPro" id="IPR033668">
    <property type="entry name" value="Reg_prot_E2"/>
</dbReference>
<dbReference type="GO" id="GO:0006275">
    <property type="term" value="P:regulation of DNA replication"/>
    <property type="evidence" value="ECO:0007669"/>
    <property type="project" value="UniProtKB-UniRule"/>
</dbReference>
<comment type="similarity">
    <text evidence="12">Belongs to the papillomaviridae E2 protein family.</text>
</comment>
<feature type="region of interest" description="Disordered" evidence="13">
    <location>
        <begin position="201"/>
        <end position="291"/>
    </location>
</feature>
<dbReference type="SUPFAM" id="SSF54957">
    <property type="entry name" value="Viral DNA-binding domain"/>
    <property type="match status" value="1"/>
</dbReference>
<dbReference type="GO" id="GO:0039693">
    <property type="term" value="P:viral DNA genome replication"/>
    <property type="evidence" value="ECO:0007669"/>
    <property type="project" value="UniProtKB-UniRule"/>
</dbReference>
<evidence type="ECO:0000256" key="12">
    <source>
        <dbReference type="HAMAP-Rule" id="MF_04001"/>
    </source>
</evidence>
<feature type="compositionally biased region" description="Polar residues" evidence="13">
    <location>
        <begin position="201"/>
        <end position="227"/>
    </location>
</feature>
<keyword evidence="9 12" id="KW-0238">DNA-binding</keyword>
<evidence type="ECO:0000256" key="6">
    <source>
        <dbReference type="ARBA" id="ARBA00022562"/>
    </source>
</evidence>
<keyword evidence="8 12" id="KW-0805">Transcription regulation</keyword>
<comment type="subunit">
    <text evidence="12">Binds DNA as homodimer. Interacts with protein E1; this interaction greatly increases E1 DNA-binding activity. Interacts with protein L1; this interaction enhances E2-dependent replication and transcription activation. Interacts with protein L2; this interaction inhibits E2 transcriptional activity but not DNA replication function E2. Interacts with protein E7; this interaction inhibits E7 oncogenic activity. Interacts with host TAF1; this interaction modulates E2-dependent transcriptional regulation. Interacts with host BRD4; this interaction mediates E2 transcriptional activation function. Additionally, the interaction with host BRD4 on mitotic chromosomes mediates tethering of the viral genome. Interacts with host TOPBP1; this interaction is required for optimal viral DNA replication.</text>
</comment>
<comment type="PTM">
    <text evidence="12">Phosphorylated.</text>
</comment>
<keyword evidence="7 12" id="KW-0235">DNA replication</keyword>
<evidence type="ECO:0000256" key="11">
    <source>
        <dbReference type="ARBA" id="ARBA00023163"/>
    </source>
</evidence>
<evidence type="ECO:0000256" key="10">
    <source>
        <dbReference type="ARBA" id="ARBA00023159"/>
    </source>
</evidence>
<feature type="region of interest" description="DNA-binding domain" evidence="12">
    <location>
        <begin position="311"/>
        <end position="397"/>
    </location>
</feature>
<dbReference type="InterPro" id="IPR042504">
    <property type="entry name" value="Regulatory_protein_E2_N_2"/>
</dbReference>
<comment type="PTM">
    <text evidence="12">Sumoylation plays a regulatory role in E2 transcriptional activity.</text>
</comment>
<dbReference type="Pfam" id="PF00508">
    <property type="entry name" value="PPV_E2_N"/>
    <property type="match status" value="1"/>
</dbReference>
<dbReference type="GO" id="GO:0006260">
    <property type="term" value="P:DNA replication"/>
    <property type="evidence" value="ECO:0007669"/>
    <property type="project" value="UniProtKB-KW"/>
</dbReference>
<dbReference type="HAMAP" id="MF_04001">
    <property type="entry name" value="PPV_E2"/>
    <property type="match status" value="1"/>
</dbReference>
<protein>
    <recommendedName>
        <fullName evidence="12">Regulatory protein E2</fullName>
    </recommendedName>
</protein>
<sequence length="397" mass="45550">MNQADLTRRFDALQEKLLSLYESAPKTIDEQIEIWDTIRKENILYYYARREGYKNLGLQPIPALAVSEYRAKEAIQLGLLLKSLKTSAFGREEWTMVDTSAELLHTAPRNAFKKRAYTVEVHFDNDPQNSFPYTNWDWLYVQDEQDNWYKTSGLVDENGLYFEDSNGDKNYFVIFASDAERYGTTGQWTVLYKNETISNSAPASTSQASLSGFSQGSPRGHVSSSRDTVPLAQSPRRQESEEGRASSTTPATPVRTRRRREQQGESSTRAKRRRLQKELSPVSPGQVGRRYNLVPTRGLTRLERLEAEARDPPILIVKGASNTLKCWRWRCRKSKLCFKNITTVFNWVNNDANSNEIEKYSHRMLIAFTSVMQRNTFISNVTFPKDTSYSIGNLNSL</sequence>
<comment type="caution">
    <text evidence="12">Lacks conserved residue(s) required for the propagation of feature annotation.</text>
</comment>
<dbReference type="Gene3D" id="3.30.70.330">
    <property type="match status" value="1"/>
</dbReference>
<keyword evidence="4 12" id="KW-0244">Early protein</keyword>
<keyword evidence="12" id="KW-0832">Ubl conjugation</keyword>
<gene>
    <name evidence="12" type="primary">E2</name>
</gene>
<evidence type="ECO:0000256" key="2">
    <source>
        <dbReference type="ARBA" id="ARBA00007794"/>
    </source>
</evidence>
<evidence type="ECO:0000259" key="15">
    <source>
        <dbReference type="Pfam" id="PF00511"/>
    </source>
</evidence>
<keyword evidence="12" id="KW-1017">Isopeptide bond</keyword>
<dbReference type="EMBL" id="MH777221">
    <property type="protein sequence ID" value="AYA93802.1"/>
    <property type="molecule type" value="Genomic_DNA"/>
</dbReference>
<accession>A0A385PPL4</accession>
<comment type="similarity">
    <text evidence="2">Belongs to the papillomaviridae E8^E2C protein family.</text>
</comment>
<dbReference type="Pfam" id="PF00511">
    <property type="entry name" value="PPV_E2_C"/>
    <property type="match status" value="1"/>
</dbReference>
<dbReference type="GO" id="GO:0000166">
    <property type="term" value="F:nucleotide binding"/>
    <property type="evidence" value="ECO:0007669"/>
    <property type="project" value="UniProtKB-UniRule"/>
</dbReference>
<proteinExistence type="inferred from homology"/>
<dbReference type="InterPro" id="IPR042503">
    <property type="entry name" value="Regulatory_protein_E2_N_1"/>
</dbReference>
<comment type="function">
    <text evidence="12">Plays a role in the initiation of viral DNA replication. A dimer of E2 interacts with a dimer of E1 in order to improve specificity of E1 DNA binding activity. Once the complex recognizes and binds DNA at specific sites, the E2 dimer is removed from DNA. E2 also regulates viral transcription through binding to the E2RE response element (5'-ACCNNNNNNGGT-3') present in multiple copies in the regulatory regions of the viral genome. Activates or represses transcription depending on E2RE's position with regards to proximal promoter elements including the TATA-box. Repression occurs by sterically hindering the assembly of the transcription initiation complex.</text>
</comment>
<evidence type="ECO:0000256" key="13">
    <source>
        <dbReference type="SAM" id="MobiDB-lite"/>
    </source>
</evidence>
<dbReference type="InterPro" id="IPR001866">
    <property type="entry name" value="PPV_E2_N"/>
</dbReference>
<keyword evidence="5 12" id="KW-0597">Phosphoprotein</keyword>
<name>A0A385PPL4_9PAPI</name>
<keyword evidence="3 12" id="KW-0678">Repressor</keyword>
<evidence type="ECO:0000256" key="5">
    <source>
        <dbReference type="ARBA" id="ARBA00022553"/>
    </source>
</evidence>
<dbReference type="GO" id="GO:0003700">
    <property type="term" value="F:DNA-binding transcription factor activity"/>
    <property type="evidence" value="ECO:0007669"/>
    <property type="project" value="UniProtKB-UniRule"/>
</dbReference>
<organism evidence="16">
    <name type="scientific">Human papillomavirus</name>
    <dbReference type="NCBI Taxonomy" id="10566"/>
    <lineage>
        <taxon>Viruses</taxon>
        <taxon>Monodnaviria</taxon>
        <taxon>Shotokuvirae</taxon>
        <taxon>Cossaviricota</taxon>
        <taxon>Papovaviricetes</taxon>
        <taxon>Zurhausenvirales</taxon>
        <taxon>Papillomaviridae</taxon>
    </lineage>
</organism>
<evidence type="ECO:0000256" key="3">
    <source>
        <dbReference type="ARBA" id="ARBA00022491"/>
    </source>
</evidence>
<dbReference type="Gene3D" id="2.170.200.10">
    <property type="entry name" value="Papillomavirus E2 early protein domain"/>
    <property type="match status" value="1"/>
</dbReference>
<keyword evidence="10 12" id="KW-0010">Activator</keyword>
<comment type="subcellular location">
    <subcellularLocation>
        <location evidence="1 12">Host nucleus</location>
    </subcellularLocation>
</comment>
<evidence type="ECO:0000256" key="1">
    <source>
        <dbReference type="ARBA" id="ARBA00004147"/>
    </source>
</evidence>
<evidence type="ECO:0000256" key="4">
    <source>
        <dbReference type="ARBA" id="ARBA00022518"/>
    </source>
</evidence>
<dbReference type="GO" id="GO:0042025">
    <property type="term" value="C:host cell nucleus"/>
    <property type="evidence" value="ECO:0007669"/>
    <property type="project" value="UniProtKB-SubCell"/>
</dbReference>
<evidence type="ECO:0000256" key="8">
    <source>
        <dbReference type="ARBA" id="ARBA00023015"/>
    </source>
</evidence>
<reference evidence="16" key="1">
    <citation type="journal article" date="2018" name="Nat. Med.">
        <title>Expanded skin virome in DOCK8-deficient patients.</title>
        <authorList>
            <consortium name="NISC Comparative Sequencing Program"/>
            <person name="Tirosh O."/>
            <person name="Conlan S."/>
            <person name="Deming C."/>
            <person name="Lee-Lin S.Q."/>
            <person name="Huang X."/>
            <person name="Su H.C."/>
            <person name="Freeman A.F."/>
            <person name="Segre J.A."/>
            <person name="Kong H.H."/>
        </authorList>
    </citation>
    <scope>NUCLEOTIDE SEQUENCE</scope>
    <source>
        <strain evidence="16">HPV-mSK_077</strain>
    </source>
</reference>
<feature type="domain" description="Papillomavirus E2 N-terminal" evidence="14">
    <location>
        <begin position="5"/>
        <end position="200"/>
    </location>
</feature>
<keyword evidence="6 12" id="KW-1048">Host nucleus</keyword>